<dbReference type="EMBL" id="FOEP01000007">
    <property type="protein sequence ID" value="SEQ46875.1"/>
    <property type="molecule type" value="Genomic_DNA"/>
</dbReference>
<gene>
    <name evidence="1" type="ORF">SAMN04488092_10796</name>
</gene>
<protein>
    <submittedName>
        <fullName evidence="1">Uncharacterized protein</fullName>
    </submittedName>
</protein>
<organism evidence="1 2">
    <name type="scientific">Thalassovita taeanensis</name>
    <dbReference type="NCBI Taxonomy" id="657014"/>
    <lineage>
        <taxon>Bacteria</taxon>
        <taxon>Pseudomonadati</taxon>
        <taxon>Pseudomonadota</taxon>
        <taxon>Alphaproteobacteria</taxon>
        <taxon>Rhodobacterales</taxon>
        <taxon>Roseobacteraceae</taxon>
        <taxon>Thalassovita</taxon>
    </lineage>
</organism>
<accession>A0A1H9G9Q1</accession>
<dbReference type="OrthoDB" id="7863036at2"/>
<proteinExistence type="predicted"/>
<name>A0A1H9G9Q1_9RHOB</name>
<dbReference type="RefSeq" id="WP_090270005.1">
    <property type="nucleotide sequence ID" value="NZ_FOEP01000007.1"/>
</dbReference>
<dbReference type="AlphaFoldDB" id="A0A1H9G9Q1"/>
<reference evidence="1 2" key="1">
    <citation type="submission" date="2016-10" db="EMBL/GenBank/DDBJ databases">
        <authorList>
            <person name="de Groot N.N."/>
        </authorList>
    </citation>
    <scope>NUCLEOTIDE SEQUENCE [LARGE SCALE GENOMIC DNA]</scope>
    <source>
        <strain evidence="1 2">DSM 22007</strain>
    </source>
</reference>
<sequence length="147" mass="16721">MANDVFGPVGTRLTQAVLTGDFKLYRSVMRLPLRIEPLGGQPYELHTDTSLQQDFELYHDVIALNDVNDIFRENIVHNQLADDLIEVTCVTHILHDTAPVVEPFNTLFLLRPTEDSWGISMIRSSIGHINWTLARSRISDDGRFTDD</sequence>
<dbReference type="Proteomes" id="UP000198634">
    <property type="component" value="Unassembled WGS sequence"/>
</dbReference>
<keyword evidence="2" id="KW-1185">Reference proteome</keyword>
<dbReference type="STRING" id="657014.SAMN04488092_10796"/>
<evidence type="ECO:0000313" key="1">
    <source>
        <dbReference type="EMBL" id="SEQ46875.1"/>
    </source>
</evidence>
<evidence type="ECO:0000313" key="2">
    <source>
        <dbReference type="Proteomes" id="UP000198634"/>
    </source>
</evidence>